<evidence type="ECO:0000256" key="10">
    <source>
        <dbReference type="ARBA" id="ARBA00022989"/>
    </source>
</evidence>
<dbReference type="STRING" id="751945.Theos_1471"/>
<dbReference type="KEGG" id="tos:Theos_1471"/>
<keyword evidence="8" id="KW-0378">Hydrolase</keyword>
<keyword evidence="12 13" id="KW-0472">Membrane</keyword>
<feature type="transmembrane region" description="Helical" evidence="13">
    <location>
        <begin position="135"/>
        <end position="157"/>
    </location>
</feature>
<dbReference type="PANTHER" id="PTHR35864">
    <property type="entry name" value="ZINC METALLOPROTEASE MJ0611-RELATED"/>
    <property type="match status" value="1"/>
</dbReference>
<dbReference type="GO" id="GO:0008237">
    <property type="term" value="F:metallopeptidase activity"/>
    <property type="evidence" value="ECO:0007669"/>
    <property type="project" value="UniProtKB-KW"/>
</dbReference>
<evidence type="ECO:0000256" key="11">
    <source>
        <dbReference type="ARBA" id="ARBA00023049"/>
    </source>
</evidence>
<evidence type="ECO:0000256" key="7">
    <source>
        <dbReference type="ARBA" id="ARBA00022723"/>
    </source>
</evidence>
<keyword evidence="9" id="KW-0862">Zinc</keyword>
<proteinExistence type="inferred from homology"/>
<evidence type="ECO:0000313" key="16">
    <source>
        <dbReference type="Proteomes" id="UP000000211"/>
    </source>
</evidence>
<comment type="similarity">
    <text evidence="3">Belongs to the peptidase M50B family.</text>
</comment>
<dbReference type="InterPro" id="IPR008915">
    <property type="entry name" value="Peptidase_M50"/>
</dbReference>
<feature type="domain" description="Peptidase M50" evidence="14">
    <location>
        <begin position="16"/>
        <end position="173"/>
    </location>
</feature>
<keyword evidence="7" id="KW-0479">Metal-binding</keyword>
<dbReference type="GO" id="GO:0046872">
    <property type="term" value="F:metal ion binding"/>
    <property type="evidence" value="ECO:0007669"/>
    <property type="project" value="UniProtKB-KW"/>
</dbReference>
<dbReference type="RefSeq" id="WP_016329682.1">
    <property type="nucleotide sequence ID" value="NC_019386.1"/>
</dbReference>
<dbReference type="InterPro" id="IPR052348">
    <property type="entry name" value="Metallopeptidase_M50B"/>
</dbReference>
<dbReference type="HOGENOM" id="CLU_086979_1_0_0"/>
<keyword evidence="5 15" id="KW-0645">Protease</keyword>
<dbReference type="GO" id="GO:0005886">
    <property type="term" value="C:plasma membrane"/>
    <property type="evidence" value="ECO:0007669"/>
    <property type="project" value="UniProtKB-SubCell"/>
</dbReference>
<name>K7QZU6_THEOS</name>
<evidence type="ECO:0000259" key="14">
    <source>
        <dbReference type="Pfam" id="PF02163"/>
    </source>
</evidence>
<keyword evidence="16" id="KW-1185">Reference proteome</keyword>
<evidence type="ECO:0000256" key="13">
    <source>
        <dbReference type="SAM" id="Phobius"/>
    </source>
</evidence>
<keyword evidence="4" id="KW-1003">Cell membrane</keyword>
<evidence type="ECO:0000256" key="3">
    <source>
        <dbReference type="ARBA" id="ARBA00007931"/>
    </source>
</evidence>
<comment type="cofactor">
    <cofactor evidence="1">
        <name>Zn(2+)</name>
        <dbReference type="ChEBI" id="CHEBI:29105"/>
    </cofactor>
</comment>
<dbReference type="MEROPS" id="M50.A05"/>
<evidence type="ECO:0000313" key="15">
    <source>
        <dbReference type="EMBL" id="AFV76500.1"/>
    </source>
</evidence>
<dbReference type="OrthoDB" id="9800627at2"/>
<comment type="subcellular location">
    <subcellularLocation>
        <location evidence="2">Cell membrane</location>
        <topology evidence="2">Multi-pass membrane protein</topology>
    </subcellularLocation>
</comment>
<accession>K7QZU6</accession>
<feature type="transmembrane region" description="Helical" evidence="13">
    <location>
        <begin position="178"/>
        <end position="198"/>
    </location>
</feature>
<sequence length="218" mass="24108">MIGLFQQDPLAFFLAFLLLAFSLALHEAAHAYAAWRFGDPTARRLGRLTLNPLKHLDPLGTLLLLLVGFGWAKPVPVNPAFLRPYRLGLFAVSVAGIVVNLLLAVLFALSVRFLWQLSPLEVLLAFRGEGVSPVGVLALAAFFASSINLVLAVFNLLPIPPLDGSKILQSLLPLSWHPFLWSLERYAWVSFLLILTVLQPPIRAVLRAVREAFFGFFL</sequence>
<evidence type="ECO:0000256" key="9">
    <source>
        <dbReference type="ARBA" id="ARBA00022833"/>
    </source>
</evidence>
<dbReference type="InterPro" id="IPR044537">
    <property type="entry name" value="Rip2-like"/>
</dbReference>
<evidence type="ECO:0000256" key="12">
    <source>
        <dbReference type="ARBA" id="ARBA00023136"/>
    </source>
</evidence>
<dbReference type="PANTHER" id="PTHR35864:SF1">
    <property type="entry name" value="ZINC METALLOPROTEASE YWHC-RELATED"/>
    <property type="match status" value="1"/>
</dbReference>
<evidence type="ECO:0000256" key="1">
    <source>
        <dbReference type="ARBA" id="ARBA00001947"/>
    </source>
</evidence>
<feature type="transmembrane region" description="Helical" evidence="13">
    <location>
        <begin position="57"/>
        <end position="75"/>
    </location>
</feature>
<dbReference type="GO" id="GO:0006508">
    <property type="term" value="P:proteolysis"/>
    <property type="evidence" value="ECO:0007669"/>
    <property type="project" value="UniProtKB-KW"/>
</dbReference>
<evidence type="ECO:0000256" key="6">
    <source>
        <dbReference type="ARBA" id="ARBA00022692"/>
    </source>
</evidence>
<keyword evidence="6 13" id="KW-0812">Transmembrane</keyword>
<dbReference type="EMBL" id="CP003249">
    <property type="protein sequence ID" value="AFV76500.1"/>
    <property type="molecule type" value="Genomic_DNA"/>
</dbReference>
<dbReference type="AlphaFoldDB" id="K7QZU6"/>
<gene>
    <name evidence="15" type="ORF">Theos_1471</name>
</gene>
<evidence type="ECO:0000256" key="4">
    <source>
        <dbReference type="ARBA" id="ARBA00022475"/>
    </source>
</evidence>
<dbReference type="eggNOG" id="COG1994">
    <property type="taxonomic scope" value="Bacteria"/>
</dbReference>
<evidence type="ECO:0000256" key="2">
    <source>
        <dbReference type="ARBA" id="ARBA00004651"/>
    </source>
</evidence>
<evidence type="ECO:0000256" key="8">
    <source>
        <dbReference type="ARBA" id="ARBA00022801"/>
    </source>
</evidence>
<dbReference type="Pfam" id="PF02163">
    <property type="entry name" value="Peptidase_M50"/>
    <property type="match status" value="1"/>
</dbReference>
<keyword evidence="10 13" id="KW-1133">Transmembrane helix</keyword>
<dbReference type="CDD" id="cd06158">
    <property type="entry name" value="S2P-M50_like_1"/>
    <property type="match status" value="1"/>
</dbReference>
<dbReference type="Proteomes" id="UP000000211">
    <property type="component" value="Chromosome"/>
</dbReference>
<protein>
    <submittedName>
        <fullName evidence="15">Zn-dependent protease</fullName>
    </submittedName>
</protein>
<reference evidence="15 16" key="1">
    <citation type="journal article" date="2013" name="Genome Announc.">
        <title>Whole Genome Sequencing of Thermus oshimai JL-2 and Thermus thermophilus JL-18, Incomplete Denitrifiers from the United States Great Basin.</title>
        <authorList>
            <person name="Murugapiran S.K."/>
            <person name="Huntemann M."/>
            <person name="Wei C.L."/>
            <person name="Han J."/>
            <person name="Detter J.C."/>
            <person name="Han C.S."/>
            <person name="Erkkila T.H."/>
            <person name="Teshima H."/>
            <person name="Chen A."/>
            <person name="Kyrpides N."/>
            <person name="Mavrommatis K."/>
            <person name="Markowitz V."/>
            <person name="Szeto E."/>
            <person name="Ivanova N."/>
            <person name="Pagani I."/>
            <person name="Lam J."/>
            <person name="McDonald A.I."/>
            <person name="Dodsworth J.A."/>
            <person name="Pati A."/>
            <person name="Goodwin L."/>
            <person name="Peters L."/>
            <person name="Pitluck S."/>
            <person name="Woyke T."/>
            <person name="Hedlund B.P."/>
        </authorList>
    </citation>
    <scope>NUCLEOTIDE SEQUENCE</scope>
    <source>
        <strain evidence="15 16">JL-2</strain>
    </source>
</reference>
<dbReference type="PATRIC" id="fig|751945.3.peg.1454"/>
<organism evidence="15 16">
    <name type="scientific">Thermus oshimai JL-2</name>
    <dbReference type="NCBI Taxonomy" id="751945"/>
    <lineage>
        <taxon>Bacteria</taxon>
        <taxon>Thermotogati</taxon>
        <taxon>Deinococcota</taxon>
        <taxon>Deinococci</taxon>
        <taxon>Thermales</taxon>
        <taxon>Thermaceae</taxon>
        <taxon>Thermus</taxon>
    </lineage>
</organism>
<evidence type="ECO:0000256" key="5">
    <source>
        <dbReference type="ARBA" id="ARBA00022670"/>
    </source>
</evidence>
<keyword evidence="11" id="KW-0482">Metalloprotease</keyword>
<feature type="transmembrane region" description="Helical" evidence="13">
    <location>
        <begin position="87"/>
        <end position="115"/>
    </location>
</feature>